<dbReference type="Pfam" id="PF13621">
    <property type="entry name" value="Cupin_8"/>
    <property type="match status" value="1"/>
</dbReference>
<evidence type="ECO:0000256" key="3">
    <source>
        <dbReference type="ARBA" id="ARBA00010703"/>
    </source>
</evidence>
<evidence type="ECO:0000256" key="16">
    <source>
        <dbReference type="SAM" id="MobiDB-lite"/>
    </source>
</evidence>
<keyword evidence="8" id="KW-0808">Transferase</keyword>
<name>A0A6A5TSS9_9PLEO</name>
<dbReference type="EC" id="2.1.1.290" evidence="5"/>
<dbReference type="EC" id="2.3.1.231" evidence="4"/>
<dbReference type="AlphaFoldDB" id="A0A6A5TSS9"/>
<feature type="region of interest" description="Disordered" evidence="16">
    <location>
        <begin position="602"/>
        <end position="621"/>
    </location>
</feature>
<evidence type="ECO:0000256" key="11">
    <source>
        <dbReference type="ARBA" id="ARBA00025588"/>
    </source>
</evidence>
<feature type="domain" description="JmjC" evidence="17">
    <location>
        <begin position="720"/>
        <end position="876"/>
    </location>
</feature>
<dbReference type="PROSITE" id="PS51184">
    <property type="entry name" value="JMJC"/>
    <property type="match status" value="1"/>
</dbReference>
<dbReference type="InterPro" id="IPR041667">
    <property type="entry name" value="Cupin_8"/>
</dbReference>
<comment type="similarity">
    <text evidence="3">Belongs to the methyltransferase superfamily. LCMT family.</text>
</comment>
<evidence type="ECO:0000256" key="1">
    <source>
        <dbReference type="ARBA" id="ARBA00001806"/>
    </source>
</evidence>
<dbReference type="Gene3D" id="6.10.140.1470">
    <property type="match status" value="1"/>
</dbReference>
<comment type="function">
    <text evidence="11">Probable S-adenosyl-L-methionine-dependent methyltransferase that acts as a component of the wybutosine biosynthesis pathway. Wybutosine is a hyper modified guanosine with a tricyclic base found at the 3'-position adjacent to the anticodon of eukaryotic phenylalanine tRNA. May methylate the carboxyl group of leucine residues to form alpha-leucine ester residues.</text>
</comment>
<keyword evidence="19" id="KW-1185">Reference proteome</keyword>
<keyword evidence="7" id="KW-0489">Methyltransferase</keyword>
<evidence type="ECO:0000256" key="9">
    <source>
        <dbReference type="ARBA" id="ARBA00022691"/>
    </source>
</evidence>
<evidence type="ECO:0000256" key="2">
    <source>
        <dbReference type="ARBA" id="ARBA00004797"/>
    </source>
</evidence>
<dbReference type="Gene3D" id="2.120.10.80">
    <property type="entry name" value="Kelch-type beta propeller"/>
    <property type="match status" value="1"/>
</dbReference>
<dbReference type="PANTHER" id="PTHR46529:SF1">
    <property type="entry name" value="TRNA WYBUTOSINE-SYNTHESIZING PROTEIN 4"/>
    <property type="match status" value="1"/>
</dbReference>
<dbReference type="InterPro" id="IPR029063">
    <property type="entry name" value="SAM-dependent_MTases_sf"/>
</dbReference>
<dbReference type="UniPathway" id="UPA00375"/>
<dbReference type="SUPFAM" id="SSF117281">
    <property type="entry name" value="Kelch motif"/>
    <property type="match status" value="1"/>
</dbReference>
<dbReference type="PANTHER" id="PTHR46529">
    <property type="entry name" value="TRNA WYBUTOSINE-SYNTHESIZING PROTEIN 4"/>
    <property type="match status" value="1"/>
</dbReference>
<dbReference type="OrthoDB" id="47172at2759"/>
<keyword evidence="10" id="KW-0819">tRNA processing</keyword>
<evidence type="ECO:0000259" key="17">
    <source>
        <dbReference type="PROSITE" id="PS51184"/>
    </source>
</evidence>
<comment type="catalytic activity">
    <reaction evidence="1">
        <text>7-[(3S)-3-amino-3-carboxypropyl]wyosine(37) in tRNA(Phe) + S-adenosyl-L-methionine = 7-[(3S)-(3-amino-3-methoxycarbonyl)propyl]wyosine(37) in tRNA(Phe) + S-adenosyl-L-homocysteine</text>
        <dbReference type="Rhea" id="RHEA:36903"/>
        <dbReference type="Rhea" id="RHEA-COMP:10379"/>
        <dbReference type="Rhea" id="RHEA-COMP:11844"/>
        <dbReference type="ChEBI" id="CHEBI:57856"/>
        <dbReference type="ChEBI" id="CHEBI:59789"/>
        <dbReference type="ChEBI" id="CHEBI:73543"/>
        <dbReference type="ChEBI" id="CHEBI:74275"/>
        <dbReference type="EC" id="2.1.1.290"/>
    </reaction>
</comment>
<evidence type="ECO:0000256" key="4">
    <source>
        <dbReference type="ARBA" id="ARBA00012155"/>
    </source>
</evidence>
<evidence type="ECO:0000256" key="5">
    <source>
        <dbReference type="ARBA" id="ARBA00012779"/>
    </source>
</evidence>
<dbReference type="GO" id="GO:0008175">
    <property type="term" value="F:tRNA methyltransferase activity"/>
    <property type="evidence" value="ECO:0007669"/>
    <property type="project" value="TreeGrafter"/>
</dbReference>
<dbReference type="GO" id="GO:0031591">
    <property type="term" value="P:wybutosine biosynthetic process"/>
    <property type="evidence" value="ECO:0007669"/>
    <property type="project" value="TreeGrafter"/>
</dbReference>
<accession>A0A6A5TSS9</accession>
<dbReference type="Proteomes" id="UP000800035">
    <property type="component" value="Unassembled WGS sequence"/>
</dbReference>
<organism evidence="18 19">
    <name type="scientific">Byssothecium circinans</name>
    <dbReference type="NCBI Taxonomy" id="147558"/>
    <lineage>
        <taxon>Eukaryota</taxon>
        <taxon>Fungi</taxon>
        <taxon>Dikarya</taxon>
        <taxon>Ascomycota</taxon>
        <taxon>Pezizomycotina</taxon>
        <taxon>Dothideomycetes</taxon>
        <taxon>Pleosporomycetidae</taxon>
        <taxon>Pleosporales</taxon>
        <taxon>Massarineae</taxon>
        <taxon>Massarinaceae</taxon>
        <taxon>Byssothecium</taxon>
    </lineage>
</organism>
<dbReference type="SUPFAM" id="SSF51197">
    <property type="entry name" value="Clavaminate synthase-like"/>
    <property type="match status" value="1"/>
</dbReference>
<evidence type="ECO:0000313" key="19">
    <source>
        <dbReference type="Proteomes" id="UP000800035"/>
    </source>
</evidence>
<dbReference type="SUPFAM" id="SSF53335">
    <property type="entry name" value="S-adenosyl-L-methionine-dependent methyltransferases"/>
    <property type="match status" value="1"/>
</dbReference>
<dbReference type="Gene3D" id="2.60.120.650">
    <property type="entry name" value="Cupin"/>
    <property type="match status" value="1"/>
</dbReference>
<dbReference type="GO" id="GO:0030488">
    <property type="term" value="P:tRNA methylation"/>
    <property type="evidence" value="ECO:0007669"/>
    <property type="project" value="TreeGrafter"/>
</dbReference>
<evidence type="ECO:0000313" key="18">
    <source>
        <dbReference type="EMBL" id="KAF1955701.1"/>
    </source>
</evidence>
<dbReference type="Pfam" id="PF13418">
    <property type="entry name" value="Beta-prop_TYW4"/>
    <property type="match status" value="1"/>
</dbReference>
<evidence type="ECO:0000256" key="10">
    <source>
        <dbReference type="ARBA" id="ARBA00022694"/>
    </source>
</evidence>
<evidence type="ECO:0000256" key="7">
    <source>
        <dbReference type="ARBA" id="ARBA00022603"/>
    </source>
</evidence>
<gene>
    <name evidence="18" type="ORF">CC80DRAFT_492681</name>
</gene>
<proteinExistence type="inferred from homology"/>
<dbReference type="EMBL" id="ML976993">
    <property type="protein sequence ID" value="KAF1955701.1"/>
    <property type="molecule type" value="Genomic_DNA"/>
</dbReference>
<reference evidence="18" key="1">
    <citation type="journal article" date="2020" name="Stud. Mycol.">
        <title>101 Dothideomycetes genomes: a test case for predicting lifestyles and emergence of pathogens.</title>
        <authorList>
            <person name="Haridas S."/>
            <person name="Albert R."/>
            <person name="Binder M."/>
            <person name="Bloem J."/>
            <person name="Labutti K."/>
            <person name="Salamov A."/>
            <person name="Andreopoulos B."/>
            <person name="Baker S."/>
            <person name="Barry K."/>
            <person name="Bills G."/>
            <person name="Bluhm B."/>
            <person name="Cannon C."/>
            <person name="Castanera R."/>
            <person name="Culley D."/>
            <person name="Daum C."/>
            <person name="Ezra D."/>
            <person name="Gonzalez J."/>
            <person name="Henrissat B."/>
            <person name="Kuo A."/>
            <person name="Liang C."/>
            <person name="Lipzen A."/>
            <person name="Lutzoni F."/>
            <person name="Magnuson J."/>
            <person name="Mondo S."/>
            <person name="Nolan M."/>
            <person name="Ohm R."/>
            <person name="Pangilinan J."/>
            <person name="Park H.-J."/>
            <person name="Ramirez L."/>
            <person name="Alfaro M."/>
            <person name="Sun H."/>
            <person name="Tritt A."/>
            <person name="Yoshinaga Y."/>
            <person name="Zwiers L.-H."/>
            <person name="Turgeon B."/>
            <person name="Goodwin S."/>
            <person name="Spatafora J."/>
            <person name="Crous P."/>
            <person name="Grigoriev I."/>
        </authorList>
    </citation>
    <scope>NUCLEOTIDE SEQUENCE</scope>
    <source>
        <strain evidence="18">CBS 675.92</strain>
    </source>
</reference>
<protein>
    <recommendedName>
        <fullName evidence="6">tRNA wybutosine-synthesizing protein 4</fullName>
        <ecNumber evidence="5">2.1.1.290</ecNumber>
        <ecNumber evidence="4">2.3.1.231</ecNumber>
    </recommendedName>
    <alternativeName>
        <fullName evidence="13">Leucine carboxyl methyltransferase 2</fullName>
    </alternativeName>
    <alternativeName>
        <fullName evidence="14">tRNA(Phe) (7-(3-amino-3-(methoxycarbonyl)propyl)wyosine(37)-N)-methoxycarbonyltransferase</fullName>
    </alternativeName>
    <alternativeName>
        <fullName evidence="12">tRNA(Phe) (7-(3-amino-3-carboxypropyl)wyosine(37)-O)-methyltransferase</fullName>
    </alternativeName>
</protein>
<evidence type="ECO:0000256" key="14">
    <source>
        <dbReference type="ARBA" id="ARBA00030847"/>
    </source>
</evidence>
<evidence type="ECO:0000256" key="13">
    <source>
        <dbReference type="ARBA" id="ARBA00030231"/>
    </source>
</evidence>
<evidence type="ECO:0000256" key="15">
    <source>
        <dbReference type="ARBA" id="ARBA00049250"/>
    </source>
</evidence>
<evidence type="ECO:0000256" key="8">
    <source>
        <dbReference type="ARBA" id="ARBA00022679"/>
    </source>
</evidence>
<dbReference type="InterPro" id="IPR015915">
    <property type="entry name" value="Kelch-typ_b-propeller"/>
</dbReference>
<dbReference type="FunFam" id="2.60.120.650:FF:000043">
    <property type="entry name" value="tRNA wybutosine-synthesizing protein 4"/>
    <property type="match status" value="1"/>
</dbReference>
<keyword evidence="9" id="KW-0949">S-adenosyl-L-methionine</keyword>
<comment type="catalytic activity">
    <reaction evidence="15">
        <text>7-[(3S)-(3-amino-3-methoxycarbonyl)propyl]wyosine(37) in tRNA(Phe) + S-adenosyl-L-methionine + CO2 = wybutosine(37) in tRNA(Phe) + S-adenosyl-L-homocysteine + 2 H(+)</text>
        <dbReference type="Rhea" id="RHEA:37119"/>
        <dbReference type="Rhea" id="RHEA-COMP:11844"/>
        <dbReference type="Rhea" id="RHEA-COMP:11847"/>
        <dbReference type="ChEBI" id="CHEBI:15378"/>
        <dbReference type="ChEBI" id="CHEBI:16526"/>
        <dbReference type="ChEBI" id="CHEBI:57856"/>
        <dbReference type="ChEBI" id="CHEBI:59789"/>
        <dbReference type="ChEBI" id="CHEBI:73544"/>
        <dbReference type="ChEBI" id="CHEBI:74275"/>
        <dbReference type="EC" id="2.3.1.231"/>
    </reaction>
</comment>
<dbReference type="Gene3D" id="3.40.50.150">
    <property type="entry name" value="Vaccinia Virus protein VP39"/>
    <property type="match status" value="1"/>
</dbReference>
<evidence type="ECO:0000256" key="12">
    <source>
        <dbReference type="ARBA" id="ARBA00029750"/>
    </source>
</evidence>
<sequence length="925" mass="101623">MFVDVDYPQLICRKRDRIFTNDKLRDPLLKTNLRPAHSHVYLRSDQYMALGCDLRDLSTLEKLLKTELDLTSSSLLFVAEVSLTYMPVPDSDSLIRWASTLEDARFCLLEQYLPQGCDHPFAQTMLRHFEKLQTPIQAIKQYPSLSQQISRFGGAGWSTLKLARNLWDLWSDDGFTPPTARHGLDAVEPFDEWEEFALFAGHYFLIVASNTPREEPIESPTVASSNTDARGRNGNEVQSLIITHHAAAASSQLSSRRHGAAFTFGDNVVAIHGGQGLQSRLSNMDVLQRNNPASAIQPCDSTAPHARICHTVTPLNDATALLVGGRASPAHALADCWLFEKGVWEQVHDLSPGRFRHNAVKVIVPSGDSNSTKVEGILVFGGKTSDGTVLDECTLWTSGQGWMTIPVDGSSKPSRRFGSAMSTLGLAQNSGYLVGGMAPTSGTVLDDLWEWRITALNNKLHLKFKDRTNEIRKANTSLTFGKFGASLIPFKHSLLLIGGVSKKEIGSLREDFVVIHTDSNENTIRVEQPTVSLPESAWPLLVGAGAAPVSWDEVVVAGGGAVCFSMGSFWNKGYLTITTDAARAQPWTVLLSASGEAKTNIPPSLPKAGAKAKKSAEPKPTTISRVQLNSSEDFVTLLTASKPTIIEGQNIGPCLQLWTLDYLKENIGAARDVVIHECSSDRMTFKDKNFQYTRQPFGAFIDGISLGAKTYLRAISSTQANKLPTKLEEDFPEIAADFHLPHVFTFVRDNLHSSPLRVSGPVALWLHYDVLANILCQIQGSKTLHLYPPSDVRHLSYPPGGSSSNINVHNPNSKDAYSLRQTHPHIASLAPGDILFIPPMWSHTAKPEEGSSIAVNVFFKNLESGYAAGKDVYGNRDLQAYENGRRDVEKILRAFRNVPDDMAGFYLDRLAAEIQERADGVKKGN</sequence>
<evidence type="ECO:0000256" key="6">
    <source>
        <dbReference type="ARBA" id="ARBA00018045"/>
    </source>
</evidence>
<dbReference type="InterPro" id="IPR003347">
    <property type="entry name" value="JmjC_dom"/>
</dbReference>
<comment type="pathway">
    <text evidence="2">tRNA modification; wybutosine-tRNA(Phe) biosynthesis.</text>
</comment>